<dbReference type="PANTHER" id="PTHR37419">
    <property type="entry name" value="SERINE/THREONINE-PROTEIN KINASE TOXIN HIPA"/>
    <property type="match status" value="1"/>
</dbReference>
<keyword evidence="2" id="KW-0808">Transferase</keyword>
<name>A0A921HY63_9BACT</name>
<proteinExistence type="inferred from homology"/>
<dbReference type="Proteomes" id="UP000717835">
    <property type="component" value="Unassembled WGS sequence"/>
</dbReference>
<gene>
    <name evidence="5" type="ORF">K8W02_05800</name>
</gene>
<evidence type="ECO:0000259" key="4">
    <source>
        <dbReference type="Pfam" id="PF07804"/>
    </source>
</evidence>
<evidence type="ECO:0000256" key="2">
    <source>
        <dbReference type="ARBA" id="ARBA00022679"/>
    </source>
</evidence>
<reference evidence="5" key="1">
    <citation type="journal article" date="2021" name="PeerJ">
        <title>Extensive microbial diversity within the chicken gut microbiome revealed by metagenomics and culture.</title>
        <authorList>
            <person name="Gilroy R."/>
            <person name="Ravi A."/>
            <person name="Getino M."/>
            <person name="Pursley I."/>
            <person name="Horton D.L."/>
            <person name="Alikhan N.F."/>
            <person name="Baker D."/>
            <person name="Gharbi K."/>
            <person name="Hall N."/>
            <person name="Watson M."/>
            <person name="Adriaenssens E.M."/>
            <person name="Foster-Nyarko E."/>
            <person name="Jarju S."/>
            <person name="Secka A."/>
            <person name="Antonio M."/>
            <person name="Oren A."/>
            <person name="Chaudhuri R.R."/>
            <person name="La Ragione R."/>
            <person name="Hildebrand F."/>
            <person name="Pallen M.J."/>
        </authorList>
    </citation>
    <scope>NUCLEOTIDE SEQUENCE</scope>
    <source>
        <strain evidence="5">CHK55-1828</strain>
    </source>
</reference>
<evidence type="ECO:0000256" key="3">
    <source>
        <dbReference type="ARBA" id="ARBA00022777"/>
    </source>
</evidence>
<comment type="caution">
    <text evidence="5">The sequence shown here is derived from an EMBL/GenBank/DDBJ whole genome shotgun (WGS) entry which is preliminary data.</text>
</comment>
<evidence type="ECO:0000313" key="6">
    <source>
        <dbReference type="Proteomes" id="UP000717835"/>
    </source>
</evidence>
<evidence type="ECO:0000313" key="5">
    <source>
        <dbReference type="EMBL" id="HJF91882.1"/>
    </source>
</evidence>
<dbReference type="Gene3D" id="1.10.1070.20">
    <property type="match status" value="1"/>
</dbReference>
<dbReference type="GO" id="GO:0005829">
    <property type="term" value="C:cytosol"/>
    <property type="evidence" value="ECO:0007669"/>
    <property type="project" value="TreeGrafter"/>
</dbReference>
<dbReference type="PANTHER" id="PTHR37419:SF1">
    <property type="entry name" value="SERINE_THREONINE-PROTEIN KINASE TOXIN HIPA"/>
    <property type="match status" value="1"/>
</dbReference>
<protein>
    <submittedName>
        <fullName evidence="5">HipA domain-containing protein</fullName>
    </submittedName>
</protein>
<dbReference type="RefSeq" id="WP_022021077.1">
    <property type="nucleotide sequence ID" value="NZ_CALUIP010000031.1"/>
</dbReference>
<dbReference type="InterPro" id="IPR052028">
    <property type="entry name" value="HipA_Ser/Thr_kinase"/>
</dbReference>
<dbReference type="InterPro" id="IPR012893">
    <property type="entry name" value="HipA-like_C"/>
</dbReference>
<comment type="similarity">
    <text evidence="1">Belongs to the HipA Ser/Thr kinase family.</text>
</comment>
<dbReference type="Pfam" id="PF07804">
    <property type="entry name" value="HipA_C"/>
    <property type="match status" value="1"/>
</dbReference>
<keyword evidence="3" id="KW-0418">Kinase</keyword>
<dbReference type="EMBL" id="DYVX01000050">
    <property type="protein sequence ID" value="HJF91882.1"/>
    <property type="molecule type" value="Genomic_DNA"/>
</dbReference>
<dbReference type="AlphaFoldDB" id="A0A921HY63"/>
<dbReference type="GO" id="GO:0004674">
    <property type="term" value="F:protein serine/threonine kinase activity"/>
    <property type="evidence" value="ECO:0007669"/>
    <property type="project" value="TreeGrafter"/>
</dbReference>
<evidence type="ECO:0000256" key="1">
    <source>
        <dbReference type="ARBA" id="ARBA00010164"/>
    </source>
</evidence>
<reference evidence="5" key="2">
    <citation type="submission" date="2021-09" db="EMBL/GenBank/DDBJ databases">
        <authorList>
            <person name="Gilroy R."/>
        </authorList>
    </citation>
    <scope>NUCLEOTIDE SEQUENCE</scope>
    <source>
        <strain evidence="5">CHK55-1828</strain>
    </source>
</reference>
<organism evidence="5 6">
    <name type="scientific">Mediterranea massiliensis</name>
    <dbReference type="NCBI Taxonomy" id="1841865"/>
    <lineage>
        <taxon>Bacteria</taxon>
        <taxon>Pseudomonadati</taxon>
        <taxon>Bacteroidota</taxon>
        <taxon>Bacteroidia</taxon>
        <taxon>Bacteroidales</taxon>
        <taxon>Bacteroidaceae</taxon>
        <taxon>Mediterranea</taxon>
    </lineage>
</organism>
<accession>A0A921HY63</accession>
<feature type="domain" description="HipA-like C-terminal" evidence="4">
    <location>
        <begin position="55"/>
        <end position="281"/>
    </location>
</feature>
<sequence>MSRCLYCYKELGEGMTDFHPACARKFFGVRTAPELPYVRGQLGDLARKVVRSQTTLTGVQAKLSLDINRGGRNEPDRFTIVGLWGRFILKPQTQSYRALPELEDVTMHLAEAVKISVVPHSLIRFSDGELCYITRRIDRLPDGRKVAMEDMCQLSERLTEYKYKGSYEQIAKLIRRYSSTPQLDVINFWEVVVFCWITGNADMHLKNFSLYNLMGGYTLTPAYDMLSTTLVMPEDTEELALTLNGKKNRLRKADFHKAITASGVDEKVIENLSRRFSRALPKWFELIDSSFLPDDLKRQYKKLILRRVVMLR</sequence>